<dbReference type="AlphaFoldDB" id="A0AAN6H3D8"/>
<keyword evidence="2" id="KW-1185">Reference proteome</keyword>
<protein>
    <submittedName>
        <fullName evidence="1">Uncharacterized protein</fullName>
    </submittedName>
</protein>
<evidence type="ECO:0000313" key="2">
    <source>
        <dbReference type="Proteomes" id="UP001175353"/>
    </source>
</evidence>
<comment type="caution">
    <text evidence="1">The sequence shown here is derived from an EMBL/GenBank/DDBJ whole genome shotgun (WGS) entry which is preliminary data.</text>
</comment>
<name>A0AAN6H3D8_9PEZI</name>
<dbReference type="Proteomes" id="UP001175353">
    <property type="component" value="Unassembled WGS sequence"/>
</dbReference>
<accession>A0AAN6H3D8</accession>
<gene>
    <name evidence="1" type="ORF">LTR91_023268</name>
</gene>
<reference evidence="1" key="1">
    <citation type="submission" date="2023-06" db="EMBL/GenBank/DDBJ databases">
        <title>Black Yeasts Isolated from many extreme environments.</title>
        <authorList>
            <person name="Coleine C."/>
            <person name="Stajich J.E."/>
            <person name="Selbmann L."/>
        </authorList>
    </citation>
    <scope>NUCLEOTIDE SEQUENCE</scope>
    <source>
        <strain evidence="1">CCFEE 5200</strain>
    </source>
</reference>
<dbReference type="EMBL" id="JAUJLE010000502">
    <property type="protein sequence ID" value="KAK0954515.1"/>
    <property type="molecule type" value="Genomic_DNA"/>
</dbReference>
<sequence length="268" mass="29068">MSSILAKYQYKPPGKQVVQAIYESCIEFNGEGVEINNGISCVTDLLAYMTVAMAGAAPGKNVGDAWSGQGNVQEESAPAIRVRSAEVHYTLLEKINRMLASSAGLAKSVRATHVERSNTDPSTIIARINILGNNTALSIHTNGSHASAMFAEAPPVSRQALMPTDYDYFTFGGVDGIKMTAQVFNGTLAQSAYVEDLVHLTQDFVESTADGFYNSDAWTYQFCNRTTLSPLLYGRIIAEQTVPEHRLGYEDAIPYEDATPFNCSISTV</sequence>
<organism evidence="1 2">
    <name type="scientific">Friedmanniomyces endolithicus</name>
    <dbReference type="NCBI Taxonomy" id="329885"/>
    <lineage>
        <taxon>Eukaryota</taxon>
        <taxon>Fungi</taxon>
        <taxon>Dikarya</taxon>
        <taxon>Ascomycota</taxon>
        <taxon>Pezizomycotina</taxon>
        <taxon>Dothideomycetes</taxon>
        <taxon>Dothideomycetidae</taxon>
        <taxon>Mycosphaerellales</taxon>
        <taxon>Teratosphaeriaceae</taxon>
        <taxon>Friedmanniomyces</taxon>
    </lineage>
</organism>
<proteinExistence type="predicted"/>
<evidence type="ECO:0000313" key="1">
    <source>
        <dbReference type="EMBL" id="KAK0954515.1"/>
    </source>
</evidence>